<dbReference type="InterPro" id="IPR036188">
    <property type="entry name" value="FAD/NAD-bd_sf"/>
</dbReference>
<proteinExistence type="predicted"/>
<reference evidence="4 5" key="1">
    <citation type="submission" date="2020-10" db="EMBL/GenBank/DDBJ databases">
        <authorList>
            <person name="Abad L.A."/>
            <person name="Alter J."/>
            <person name="Becerra C.Y."/>
            <person name="Boehle J."/>
            <person name="Bustos B."/>
            <person name="Connatser B.I."/>
            <person name="Cutright B."/>
            <person name="Gavin J."/>
            <person name="Gomez A.P."/>
            <person name="Grabar K."/>
            <person name="Hur E.Y."/>
            <person name="Ioh M.T."/>
            <person name="Joya-Campos L."/>
            <person name="Lauhon H.N."/>
            <person name="Lee S."/>
            <person name="Maranan R.T."/>
            <person name="Park Y.G."/>
            <person name="Priest M."/>
            <person name="Samuels S.O."/>
            <person name="Sarameh Y.J."/>
            <person name="Schreiber J.M."/>
            <person name="Shepard L."/>
            <person name="Sheth K.J."/>
            <person name="Silva C.A."/>
            <person name="Smyers G.M."/>
            <person name="Tam S."/>
            <person name="Tamura C.M."/>
            <person name="Wucher D.E."/>
            <person name="Donachie S.P."/>
            <person name="Reed F.A."/>
            <person name="Palecanda S."/>
            <person name="Chong R.A."/>
            <person name="Porter M.L."/>
            <person name="Garlena R.A."/>
            <person name="Russell D.A."/>
            <person name="Jacobs-Sera D."/>
            <person name="Hatfull G.F."/>
        </authorList>
    </citation>
    <scope>NUCLEOTIDE SEQUENCE [LARGE SCALE GENOMIC DNA]</scope>
</reference>
<evidence type="ECO:0000313" key="5">
    <source>
        <dbReference type="Proteomes" id="UP000595472"/>
    </source>
</evidence>
<dbReference type="Proteomes" id="UP000595472">
    <property type="component" value="Segment"/>
</dbReference>
<dbReference type="Gene3D" id="3.50.50.60">
    <property type="entry name" value="FAD/NAD(P)-binding domain"/>
    <property type="match status" value="1"/>
</dbReference>
<evidence type="ECO:0000259" key="3">
    <source>
        <dbReference type="Pfam" id="PF00890"/>
    </source>
</evidence>
<organism evidence="4 5">
    <name type="scientific">Arthrobacter phage Wollypog</name>
    <dbReference type="NCBI Taxonomy" id="2790985"/>
    <lineage>
        <taxon>Viruses</taxon>
        <taxon>Duplodnaviria</taxon>
        <taxon>Heunggongvirae</taxon>
        <taxon>Uroviricota</taxon>
        <taxon>Caudoviricetes</taxon>
        <taxon>Wollypogvirus</taxon>
        <taxon>Wollypogvirus wollypog</taxon>
    </lineage>
</organism>
<dbReference type="RefSeq" id="YP_010648543.1">
    <property type="nucleotide sequence ID" value="NC_070760.1"/>
</dbReference>
<keyword evidence="2" id="KW-0560">Oxidoreductase</keyword>
<dbReference type="KEGG" id="vg:77923983"/>
<evidence type="ECO:0000256" key="1">
    <source>
        <dbReference type="ARBA" id="ARBA00022630"/>
    </source>
</evidence>
<accession>A0A7T3KCE8</accession>
<dbReference type="GeneID" id="77923983"/>
<sequence>MQVLVLGAGPAGLMAAHAAAITNNDVLILSKKRKSYMRGAQYLHMPIPMASQSAPFEIEYALKGTSEQYRDKVYGPDPRIKVSPDSLLGSHLAWDIREAYDWLWETYSTYVHDREITPWTIEELLKTYGADMVISSIPAQEICQDPSHVFQRETVWVTEFFRGTFPGDNYVECSGDPDDPWYRTSRIQGWTNTEYPFAKKPPLSGDKVHEVAKPIKTNCDCLPDVRRVGRYGTWTKGVLSHTAFYDTADVLSKGLALKEHNQ</sequence>
<name>A0A7T3KCE8_9CAUD</name>
<dbReference type="EMBL" id="MW055913">
    <property type="protein sequence ID" value="QPX62604.1"/>
    <property type="molecule type" value="Genomic_DNA"/>
</dbReference>
<keyword evidence="1" id="KW-0285">Flavoprotein</keyword>
<dbReference type="InterPro" id="IPR003953">
    <property type="entry name" value="FAD-dep_OxRdtase_2_FAD-bd"/>
</dbReference>
<evidence type="ECO:0000256" key="2">
    <source>
        <dbReference type="ARBA" id="ARBA00023002"/>
    </source>
</evidence>
<keyword evidence="5" id="KW-1185">Reference proteome</keyword>
<gene>
    <name evidence="4" type="primary">52</name>
    <name evidence="4" type="ORF">SEA_WOLLYPOG_52</name>
</gene>
<evidence type="ECO:0000313" key="4">
    <source>
        <dbReference type="EMBL" id="QPX62604.1"/>
    </source>
</evidence>
<feature type="domain" description="FAD-dependent oxidoreductase 2 FAD-binding" evidence="3">
    <location>
        <begin position="3"/>
        <end position="34"/>
    </location>
</feature>
<protein>
    <submittedName>
        <fullName evidence="4">Oxidoreductase</fullName>
    </submittedName>
</protein>
<dbReference type="SUPFAM" id="SSF51905">
    <property type="entry name" value="FAD/NAD(P)-binding domain"/>
    <property type="match status" value="1"/>
</dbReference>
<dbReference type="Pfam" id="PF00890">
    <property type="entry name" value="FAD_binding_2"/>
    <property type="match status" value="1"/>
</dbReference>
<dbReference type="GO" id="GO:0016491">
    <property type="term" value="F:oxidoreductase activity"/>
    <property type="evidence" value="ECO:0007669"/>
    <property type="project" value="UniProtKB-KW"/>
</dbReference>